<dbReference type="AlphaFoldDB" id="A0A4Q6XZD6"/>
<dbReference type="EMBL" id="SGIS01000004">
    <property type="protein sequence ID" value="RZF65870.1"/>
    <property type="molecule type" value="Genomic_DNA"/>
</dbReference>
<evidence type="ECO:0000313" key="2">
    <source>
        <dbReference type="Proteomes" id="UP000292085"/>
    </source>
</evidence>
<reference evidence="1 2" key="1">
    <citation type="submission" date="2019-02" db="EMBL/GenBank/DDBJ databases">
        <authorList>
            <person name="Li Y."/>
        </authorList>
    </citation>
    <scope>NUCLEOTIDE SEQUENCE [LARGE SCALE GENOMIC DNA]</scope>
    <source>
        <strain evidence="1 2">3-7</strain>
    </source>
</reference>
<dbReference type="Proteomes" id="UP000292085">
    <property type="component" value="Unassembled WGS sequence"/>
</dbReference>
<name>A0A4Q6XZD6_9SPHN</name>
<comment type="caution">
    <text evidence="1">The sequence shown here is derived from an EMBL/GenBank/DDBJ whole genome shotgun (WGS) entry which is preliminary data.</text>
</comment>
<accession>A0A4Q6XZD6</accession>
<sequence>MMRASDPLFQKAYSCASGLGSIGSLTDLARRPSMPGEAILRRLIALHADFPVLRHGTFGRKYQIDIEAAEAFVLRLAECRGADPEARHALIRQIGLEMVAAREGQPDGK</sequence>
<organism evidence="1 2">
    <name type="scientific">Sphingomonas populi</name>
    <dbReference type="NCBI Taxonomy" id="2484750"/>
    <lineage>
        <taxon>Bacteria</taxon>
        <taxon>Pseudomonadati</taxon>
        <taxon>Pseudomonadota</taxon>
        <taxon>Alphaproteobacteria</taxon>
        <taxon>Sphingomonadales</taxon>
        <taxon>Sphingomonadaceae</taxon>
        <taxon>Sphingomonas</taxon>
    </lineage>
</organism>
<dbReference type="OrthoDB" id="7586036at2"/>
<keyword evidence="2" id="KW-1185">Reference proteome</keyword>
<gene>
    <name evidence="1" type="ORF">EWE75_04250</name>
</gene>
<evidence type="ECO:0000313" key="1">
    <source>
        <dbReference type="EMBL" id="RZF65870.1"/>
    </source>
</evidence>
<protein>
    <submittedName>
        <fullName evidence="1">Uncharacterized protein</fullName>
    </submittedName>
</protein>
<proteinExistence type="predicted"/>